<dbReference type="AlphaFoldDB" id="A0A6G9YDV4"/>
<dbReference type="EMBL" id="CP046172">
    <property type="protein sequence ID" value="QIS11310.1"/>
    <property type="molecule type" value="Genomic_DNA"/>
</dbReference>
<dbReference type="Proteomes" id="UP000503540">
    <property type="component" value="Chromosome"/>
</dbReference>
<feature type="region of interest" description="Disordered" evidence="1">
    <location>
        <begin position="382"/>
        <end position="437"/>
    </location>
</feature>
<feature type="compositionally biased region" description="Basic and acidic residues" evidence="1">
    <location>
        <begin position="396"/>
        <end position="427"/>
    </location>
</feature>
<protein>
    <recommendedName>
        <fullName evidence="4">PPE domain-containing protein</fullName>
    </recommendedName>
</protein>
<reference evidence="2 3" key="1">
    <citation type="journal article" date="2019" name="ACS Chem. Biol.">
        <title>Identification and Mobilization of a Cryptic Antibiotic Biosynthesis Gene Locus from a Human-Pathogenic Nocardia Isolate.</title>
        <authorList>
            <person name="Herisse M."/>
            <person name="Ishida K."/>
            <person name="Porter J.L."/>
            <person name="Howden B."/>
            <person name="Hertweck C."/>
            <person name="Stinear T.P."/>
            <person name="Pidot S.J."/>
        </authorList>
    </citation>
    <scope>NUCLEOTIDE SEQUENCE [LARGE SCALE GENOMIC DNA]</scope>
    <source>
        <strain evidence="2 3">AUSMDU00012717</strain>
    </source>
</reference>
<evidence type="ECO:0000313" key="2">
    <source>
        <dbReference type="EMBL" id="QIS11310.1"/>
    </source>
</evidence>
<dbReference type="RefSeq" id="WP_167474151.1">
    <property type="nucleotide sequence ID" value="NZ_CP046172.1"/>
</dbReference>
<gene>
    <name evidence="2" type="ORF">F5544_17170</name>
</gene>
<feature type="compositionally biased region" description="Gly residues" evidence="1">
    <location>
        <begin position="251"/>
        <end position="262"/>
    </location>
</feature>
<feature type="compositionally biased region" description="Low complexity" evidence="1">
    <location>
        <begin position="313"/>
        <end position="354"/>
    </location>
</feature>
<feature type="compositionally biased region" description="Basic and acidic residues" evidence="1">
    <location>
        <begin position="300"/>
        <end position="312"/>
    </location>
</feature>
<feature type="region of interest" description="Disordered" evidence="1">
    <location>
        <begin position="219"/>
        <end position="366"/>
    </location>
</feature>
<feature type="compositionally biased region" description="Low complexity" evidence="1">
    <location>
        <begin position="284"/>
        <end position="299"/>
    </location>
</feature>
<keyword evidence="3" id="KW-1185">Reference proteome</keyword>
<proteinExistence type="predicted"/>
<name>A0A6G9YDV4_9NOCA</name>
<organism evidence="2 3">
    <name type="scientific">Nocardia arthritidis</name>
    <dbReference type="NCBI Taxonomy" id="228602"/>
    <lineage>
        <taxon>Bacteria</taxon>
        <taxon>Bacillati</taxon>
        <taxon>Actinomycetota</taxon>
        <taxon>Actinomycetes</taxon>
        <taxon>Mycobacteriales</taxon>
        <taxon>Nocardiaceae</taxon>
        <taxon>Nocardia</taxon>
    </lineage>
</organism>
<accession>A0A6G9YDV4</accession>
<feature type="compositionally biased region" description="Basic and acidic residues" evidence="1">
    <location>
        <begin position="263"/>
        <end position="275"/>
    </location>
</feature>
<evidence type="ECO:0000313" key="3">
    <source>
        <dbReference type="Proteomes" id="UP000503540"/>
    </source>
</evidence>
<dbReference type="KEGG" id="nah:F5544_17170"/>
<sequence length="437" mass="46457">MVFPFDPTSITVISSVLSEWRKSGPPQVSPDQSPDASIARNRIREIQNEGLGLQSQSAKVPEDAYKNPSTMHDLYERVQAMSVDEVVSTHKRWESVRDRLDSGLKDFGPAIAKATDDKWQGASHKAASEGITEYVKNAQGLLGSVQLVSEKVKIIRSGIELTRPNVQKAPDHTLSSNIASWVPGPTWRINQHRDDQYQNAAVNTIKNVFYPAVRETDSGVPLVPKPDNPIHQEEVGPVVRKTGGDQPKPGGDPGPGKNGPDGNGKDKGDGKDKDQGTNPDNTKPDGTNPTGTNPTNTDPTKTDTQKTDDPSKTKTNPTSTNPTSTTPSPTTFDPSKTGLPGTPKTGTPNTGNPGAPRSSLNLPPVVTAANPANLAAATRAGANGASGFGMPGAARGKGDDDKEHKTKDYLVNRENGEELTGLDEKSRVKSVPPVIGE</sequence>
<evidence type="ECO:0008006" key="4">
    <source>
        <dbReference type="Google" id="ProtNLM"/>
    </source>
</evidence>
<evidence type="ECO:0000256" key="1">
    <source>
        <dbReference type="SAM" id="MobiDB-lite"/>
    </source>
</evidence>